<evidence type="ECO:0000313" key="4">
    <source>
        <dbReference type="Proteomes" id="UP001206572"/>
    </source>
</evidence>
<organism evidence="3 4">
    <name type="scientific">Massilia agri</name>
    <dbReference type="NCBI Taxonomy" id="1886785"/>
    <lineage>
        <taxon>Bacteria</taxon>
        <taxon>Pseudomonadati</taxon>
        <taxon>Pseudomonadota</taxon>
        <taxon>Betaproteobacteria</taxon>
        <taxon>Burkholderiales</taxon>
        <taxon>Oxalobacteraceae</taxon>
        <taxon>Telluria group</taxon>
        <taxon>Massilia</taxon>
    </lineage>
</organism>
<feature type="transmembrane region" description="Helical" evidence="1">
    <location>
        <begin position="107"/>
        <end position="124"/>
    </location>
</feature>
<evidence type="ECO:0000313" key="3">
    <source>
        <dbReference type="EMBL" id="MCS0598545.1"/>
    </source>
</evidence>
<gene>
    <name evidence="3" type="ORF">NX780_19575</name>
</gene>
<keyword evidence="1" id="KW-0472">Membrane</keyword>
<dbReference type="Pfam" id="PF07589">
    <property type="entry name" value="PEP-CTERM"/>
    <property type="match status" value="1"/>
</dbReference>
<name>A0ABT2ARH8_9BURK</name>
<dbReference type="Proteomes" id="UP001206572">
    <property type="component" value="Unassembled WGS sequence"/>
</dbReference>
<sequence length="131" mass="13963">MSAYQNAGVGRVSQRFATEIGRTYDLSFYSFTGDPANRLGYGFGAAGISWITVPTTSFGLTKASFVASTASITLNFYFSTQPQRGSLRLDDISVLARAPLPAKVPEPATTVLLALGLLGVGAVARRRPRRS</sequence>
<comment type="caution">
    <text evidence="3">The sequence shown here is derived from an EMBL/GenBank/DDBJ whole genome shotgun (WGS) entry which is preliminary data.</text>
</comment>
<keyword evidence="1" id="KW-0812">Transmembrane</keyword>
<evidence type="ECO:0000256" key="1">
    <source>
        <dbReference type="SAM" id="Phobius"/>
    </source>
</evidence>
<dbReference type="NCBIfam" id="TIGR02595">
    <property type="entry name" value="PEP_CTERM"/>
    <property type="match status" value="1"/>
</dbReference>
<reference evidence="3 4" key="1">
    <citation type="submission" date="2022-08" db="EMBL/GenBank/DDBJ databases">
        <title>Reclassification of Massilia species as members of the genera Telluria, Duganella, Pseudoduganella, Mokoshia gen. nov. and Zemynaea gen. nov. using orthogonal and non-orthogonal genome-based approaches.</title>
        <authorList>
            <person name="Bowman J.P."/>
        </authorList>
    </citation>
    <scope>NUCLEOTIDE SEQUENCE [LARGE SCALE GENOMIC DNA]</scope>
    <source>
        <strain evidence="3 4">JCM 31661</strain>
    </source>
</reference>
<feature type="domain" description="Ice-binding protein C-terminal" evidence="2">
    <location>
        <begin position="104"/>
        <end position="127"/>
    </location>
</feature>
<evidence type="ECO:0000259" key="2">
    <source>
        <dbReference type="Pfam" id="PF07589"/>
    </source>
</evidence>
<keyword evidence="1" id="KW-1133">Transmembrane helix</keyword>
<protein>
    <submittedName>
        <fullName evidence="3">PEP-CTERM sorting domain-containing protein</fullName>
    </submittedName>
</protein>
<keyword evidence="4" id="KW-1185">Reference proteome</keyword>
<dbReference type="EMBL" id="JANUHA010000016">
    <property type="protein sequence ID" value="MCS0598545.1"/>
    <property type="molecule type" value="Genomic_DNA"/>
</dbReference>
<accession>A0ABT2ARH8</accession>
<dbReference type="RefSeq" id="WP_258829556.1">
    <property type="nucleotide sequence ID" value="NZ_JANUHA010000016.1"/>
</dbReference>
<proteinExistence type="predicted"/>
<dbReference type="InterPro" id="IPR013424">
    <property type="entry name" value="Ice-binding_C"/>
</dbReference>